<dbReference type="InterPro" id="IPR013108">
    <property type="entry name" value="Amidohydro_3"/>
</dbReference>
<keyword evidence="3" id="KW-1185">Reference proteome</keyword>
<evidence type="ECO:0000313" key="2">
    <source>
        <dbReference type="EMBL" id="WVX81199.1"/>
    </source>
</evidence>
<keyword evidence="2" id="KW-0378">Hydrolase</keyword>
<evidence type="ECO:0000313" key="3">
    <source>
        <dbReference type="Proteomes" id="UP001357223"/>
    </source>
</evidence>
<sequence length="554" mass="62130">MRVDLIIQNANIVTLDSSHSIGKSVAIADGKIVDISYERNLHEHEYNTHPGTQIIDLKGATLLPGFIDTHSHLLMYGEMMDYIDCRSPFVHNILNIAEKVYEKAKQSLPGQWILGWGYDDTLLEEKRHPTRFDLDLVSPNNPVFIRHISNHFAVANTKALELAGISRDIKDPQGGFFGRNAEGELDGVIYEFSALDRIYPFLPVPTKEESVEQIRRASQVYLSQGITTFTDACVGLDKGMEEIEAHIEAVNTGANPMTTRMMISSQLLKGNSPFAGYTASQLQEELQKRSNGKIHLDSAKLFQDGSIQGYTAALREPYKSRDTHLGELIHPQETLNKEVLDFHNRGFRIATHGNGDRAIHSIILAYQGALKQNPKENHQHRIEHVQTASDEDLKAMKVLGIVPSFFINHVYYWGDRHKNIFLGQKRASRMNPLAEAKELDLLFTLHSDCPITPISPLFSVWAAVNRVTKEGYVLGEEQKIDVETALKSMISYGAKLNFEEETKGTIEIGKEADFVVLGQDPLTCPPEEIKDIEILSTIIGGKVVWEKEMACISN</sequence>
<feature type="domain" description="Amidohydrolase 3" evidence="1">
    <location>
        <begin position="53"/>
        <end position="544"/>
    </location>
</feature>
<evidence type="ECO:0000259" key="1">
    <source>
        <dbReference type="Pfam" id="PF07969"/>
    </source>
</evidence>
<dbReference type="SUPFAM" id="SSF51338">
    <property type="entry name" value="Composite domain of metallo-dependent hydrolases"/>
    <property type="match status" value="1"/>
</dbReference>
<dbReference type="Gene3D" id="3.20.20.140">
    <property type="entry name" value="Metal-dependent hydrolases"/>
    <property type="match status" value="1"/>
</dbReference>
<dbReference type="EC" id="3.5.-.-" evidence="2"/>
<dbReference type="Proteomes" id="UP001357223">
    <property type="component" value="Chromosome"/>
</dbReference>
<dbReference type="Gene3D" id="3.10.310.70">
    <property type="match status" value="1"/>
</dbReference>
<protein>
    <submittedName>
        <fullName evidence="2">Amidohydrolase</fullName>
        <ecNumber evidence="2">3.5.-.-</ecNumber>
    </submittedName>
</protein>
<reference evidence="2 3" key="1">
    <citation type="submission" date="2023-10" db="EMBL/GenBank/DDBJ databases">
        <title>Niallia locisalis sp.nov. isolated from a salt pond sample.</title>
        <authorList>
            <person name="Li X.-J."/>
            <person name="Dong L."/>
        </authorList>
    </citation>
    <scope>NUCLEOTIDE SEQUENCE [LARGE SCALE GENOMIC DNA]</scope>
    <source>
        <strain evidence="2 3">DSM 29761</strain>
    </source>
</reference>
<dbReference type="InterPro" id="IPR032466">
    <property type="entry name" value="Metal_Hydrolase"/>
</dbReference>
<dbReference type="SUPFAM" id="SSF51556">
    <property type="entry name" value="Metallo-dependent hydrolases"/>
    <property type="match status" value="1"/>
</dbReference>
<dbReference type="InterPro" id="IPR011059">
    <property type="entry name" value="Metal-dep_hydrolase_composite"/>
</dbReference>
<dbReference type="PANTHER" id="PTHR22642">
    <property type="entry name" value="IMIDAZOLONEPROPIONASE"/>
    <property type="match status" value="1"/>
</dbReference>
<gene>
    <name evidence="2" type="ORF">R4Z09_29065</name>
</gene>
<dbReference type="PANTHER" id="PTHR22642:SF2">
    <property type="entry name" value="PROTEIN LONG AFTER FAR-RED 3"/>
    <property type="match status" value="1"/>
</dbReference>
<dbReference type="RefSeq" id="WP_338450129.1">
    <property type="nucleotide sequence ID" value="NZ_CP137640.1"/>
</dbReference>
<dbReference type="GO" id="GO:0016787">
    <property type="term" value="F:hydrolase activity"/>
    <property type="evidence" value="ECO:0007669"/>
    <property type="project" value="UniProtKB-KW"/>
</dbReference>
<dbReference type="EMBL" id="CP137640">
    <property type="protein sequence ID" value="WVX81199.1"/>
    <property type="molecule type" value="Genomic_DNA"/>
</dbReference>
<accession>A0ABZ2CJC0</accession>
<dbReference type="CDD" id="cd01300">
    <property type="entry name" value="YtcJ_like"/>
    <property type="match status" value="1"/>
</dbReference>
<dbReference type="InterPro" id="IPR033932">
    <property type="entry name" value="YtcJ-like"/>
</dbReference>
<dbReference type="Gene3D" id="2.30.40.10">
    <property type="entry name" value="Urease, subunit C, domain 1"/>
    <property type="match status" value="1"/>
</dbReference>
<organism evidence="2 3">
    <name type="scientific">Niallia oryzisoli</name>
    <dbReference type="NCBI Taxonomy" id="1737571"/>
    <lineage>
        <taxon>Bacteria</taxon>
        <taxon>Bacillati</taxon>
        <taxon>Bacillota</taxon>
        <taxon>Bacilli</taxon>
        <taxon>Bacillales</taxon>
        <taxon>Bacillaceae</taxon>
        <taxon>Niallia</taxon>
    </lineage>
</organism>
<name>A0ABZ2CJC0_9BACI</name>
<dbReference type="Pfam" id="PF07969">
    <property type="entry name" value="Amidohydro_3"/>
    <property type="match status" value="1"/>
</dbReference>
<proteinExistence type="predicted"/>